<evidence type="ECO:0000313" key="1">
    <source>
        <dbReference type="EMBL" id="MFD1251187.1"/>
    </source>
</evidence>
<reference evidence="2" key="1">
    <citation type="journal article" date="2019" name="Int. J. Syst. Evol. Microbiol.">
        <title>The Global Catalogue of Microorganisms (GCM) 10K type strain sequencing project: providing services to taxonomists for standard genome sequencing and annotation.</title>
        <authorList>
            <consortium name="The Broad Institute Genomics Platform"/>
            <consortium name="The Broad Institute Genome Sequencing Center for Infectious Disease"/>
            <person name="Wu L."/>
            <person name="Ma J."/>
        </authorList>
    </citation>
    <scope>NUCLEOTIDE SEQUENCE [LARGE SCALE GENOMIC DNA]</scope>
    <source>
        <strain evidence="2">CCUG 52478</strain>
    </source>
</reference>
<protein>
    <submittedName>
        <fullName evidence="1">EcsC family protein</fullName>
    </submittedName>
</protein>
<organism evidence="1 2">
    <name type="scientific">Nocardioides ginsengisoli</name>
    <dbReference type="NCBI Taxonomy" id="363868"/>
    <lineage>
        <taxon>Bacteria</taxon>
        <taxon>Bacillati</taxon>
        <taxon>Actinomycetota</taxon>
        <taxon>Actinomycetes</taxon>
        <taxon>Propionibacteriales</taxon>
        <taxon>Nocardioidaceae</taxon>
        <taxon>Nocardioides</taxon>
    </lineage>
</organism>
<dbReference type="PANTHER" id="PTHR41260">
    <property type="entry name" value="PROTEIN ECSC"/>
    <property type="match status" value="1"/>
</dbReference>
<gene>
    <name evidence="1" type="ORF">ACFQ3F_25585</name>
</gene>
<dbReference type="RefSeq" id="WP_367920293.1">
    <property type="nucleotide sequence ID" value="NZ_BAABAC010000028.1"/>
</dbReference>
<dbReference type="Pfam" id="PF12787">
    <property type="entry name" value="EcsC"/>
    <property type="match status" value="1"/>
</dbReference>
<dbReference type="InterPro" id="IPR024787">
    <property type="entry name" value="EcsC"/>
</dbReference>
<comment type="caution">
    <text evidence="1">The sequence shown here is derived from an EMBL/GenBank/DDBJ whole genome shotgun (WGS) entry which is preliminary data.</text>
</comment>
<sequence>MTAPTAGFHGMTRYEQQLWTKAVARLNATSARRSRQLVGRATKPIANLAGKAWDKFPINDDITLQFEKALEGLVGVTMEPAMKSVNLEKVAARVGVPWEEFQTLDLKRLDEASPRTRGLYTGAALVEGGATALAVTGATVATTVSGGTTAALAIGAVATDIASSIGLLGRITAVAAAEYGYDVRLPEEEIFALGTISVGSAGSPAAKVAALASLSRLTQEMMRRATWAQLNNHALVKVIDAVFKALGLRLTQQKLGQAVPFAGVLINGGLSAQMADQTYRRARDVYRLRFLSEKYGIDPGAWVTSEDSIVVDEVLGAALDQFEVDDSVDSAQPAVDLEFRDRWTSRIVRGLT</sequence>
<dbReference type="Proteomes" id="UP001597229">
    <property type="component" value="Unassembled WGS sequence"/>
</dbReference>
<evidence type="ECO:0000313" key="2">
    <source>
        <dbReference type="Proteomes" id="UP001597229"/>
    </source>
</evidence>
<dbReference type="EMBL" id="JBHTLX010000034">
    <property type="protein sequence ID" value="MFD1251187.1"/>
    <property type="molecule type" value="Genomic_DNA"/>
</dbReference>
<accession>A0ABW3W7A6</accession>
<name>A0ABW3W7A6_9ACTN</name>
<proteinExistence type="predicted"/>
<dbReference type="PANTHER" id="PTHR41260:SF1">
    <property type="entry name" value="PROTEIN ECSC"/>
    <property type="match status" value="1"/>
</dbReference>
<keyword evidence="2" id="KW-1185">Reference proteome</keyword>